<evidence type="ECO:0000256" key="1">
    <source>
        <dbReference type="SAM" id="MobiDB-lite"/>
    </source>
</evidence>
<feature type="region of interest" description="Disordered" evidence="1">
    <location>
        <begin position="1"/>
        <end position="23"/>
    </location>
</feature>
<dbReference type="EMBL" id="QXGC01000916">
    <property type="protein sequence ID" value="KAE9216622.1"/>
    <property type="molecule type" value="Genomic_DNA"/>
</dbReference>
<gene>
    <name evidence="4" type="ORF">PF004_g14403</name>
    <name evidence="3" type="ORF">PF010_g14521</name>
    <name evidence="2" type="ORF">PF011_g2828</name>
</gene>
<evidence type="ECO:0000313" key="7">
    <source>
        <dbReference type="Proteomes" id="UP000488956"/>
    </source>
</evidence>
<evidence type="ECO:0000313" key="4">
    <source>
        <dbReference type="EMBL" id="KAE9216622.1"/>
    </source>
</evidence>
<evidence type="ECO:0000313" key="3">
    <source>
        <dbReference type="EMBL" id="KAE9101219.1"/>
    </source>
</evidence>
<name>A0A6A3M2Q1_9STRA</name>
<organism evidence="2 5">
    <name type="scientific">Phytophthora fragariae</name>
    <dbReference type="NCBI Taxonomy" id="53985"/>
    <lineage>
        <taxon>Eukaryota</taxon>
        <taxon>Sar</taxon>
        <taxon>Stramenopiles</taxon>
        <taxon>Oomycota</taxon>
        <taxon>Peronosporomycetes</taxon>
        <taxon>Peronosporales</taxon>
        <taxon>Peronosporaceae</taxon>
        <taxon>Phytophthora</taxon>
    </lineage>
</organism>
<proteinExistence type="predicted"/>
<evidence type="ECO:0000313" key="6">
    <source>
        <dbReference type="Proteomes" id="UP000476176"/>
    </source>
</evidence>
<feature type="compositionally biased region" description="Acidic residues" evidence="1">
    <location>
        <begin position="1"/>
        <end position="16"/>
    </location>
</feature>
<accession>A0A6A3M2Q1</accession>
<feature type="region of interest" description="Disordered" evidence="1">
    <location>
        <begin position="71"/>
        <end position="91"/>
    </location>
</feature>
<protein>
    <submittedName>
        <fullName evidence="2">Uncharacterized protein</fullName>
    </submittedName>
</protein>
<evidence type="ECO:0000313" key="5">
    <source>
        <dbReference type="Proteomes" id="UP000460718"/>
    </source>
</evidence>
<dbReference type="Proteomes" id="UP000460718">
    <property type="component" value="Unassembled WGS sequence"/>
</dbReference>
<reference evidence="5 6" key="1">
    <citation type="submission" date="2018-09" db="EMBL/GenBank/DDBJ databases">
        <title>Genomic investigation of the strawberry pathogen Phytophthora fragariae indicates pathogenicity is determined by transcriptional variation in three key races.</title>
        <authorList>
            <person name="Adams T.M."/>
            <person name="Armitage A.D."/>
            <person name="Sobczyk M.K."/>
            <person name="Bates H.J."/>
            <person name="Dunwell J.M."/>
            <person name="Nellist C.F."/>
            <person name="Harrison R.J."/>
        </authorList>
    </citation>
    <scope>NUCLEOTIDE SEQUENCE [LARGE SCALE GENOMIC DNA]</scope>
    <source>
        <strain evidence="4 6">BC-23</strain>
        <strain evidence="3 7">ONT-3</strain>
        <strain evidence="2 5">SCRP245</strain>
    </source>
</reference>
<dbReference type="EMBL" id="QXFX01000902">
    <property type="protein sequence ID" value="KAE9101219.1"/>
    <property type="molecule type" value="Genomic_DNA"/>
</dbReference>
<dbReference type="EMBL" id="QXFW01000087">
    <property type="protein sequence ID" value="KAE9025896.1"/>
    <property type="molecule type" value="Genomic_DNA"/>
</dbReference>
<sequence length="120" mass="13182">MHLPVEDDADFADEIASEPPTDGMDCMQMIQALQQKQNLIMHQQQGSLWDLHSQEGTAFVSAAYERHAPQDLQNASISAPASVPPTDQYASQCSRTAFQDMVTHSAQANGPSERQLLAQQ</sequence>
<comment type="caution">
    <text evidence="2">The sequence shown here is derived from an EMBL/GenBank/DDBJ whole genome shotgun (WGS) entry which is preliminary data.</text>
</comment>
<dbReference type="Proteomes" id="UP000476176">
    <property type="component" value="Unassembled WGS sequence"/>
</dbReference>
<dbReference type="AlphaFoldDB" id="A0A6A3M2Q1"/>
<evidence type="ECO:0000313" key="2">
    <source>
        <dbReference type="EMBL" id="KAE9025896.1"/>
    </source>
</evidence>
<dbReference type="Proteomes" id="UP000488956">
    <property type="component" value="Unassembled WGS sequence"/>
</dbReference>